<proteinExistence type="predicted"/>
<evidence type="ECO:0000313" key="3">
    <source>
        <dbReference type="Proteomes" id="UP000557566"/>
    </source>
</evidence>
<dbReference type="EMBL" id="JAAVMX010000011">
    <property type="protein sequence ID" value="KAF4504331.1"/>
    <property type="molecule type" value="Genomic_DNA"/>
</dbReference>
<sequence>MRTLGPTLRADRRPWSAAGHRVFTDGKGRLGLPASRLLGEPSRRHLQAVRRVRPVEKPRHAVLDLDLAPAPENRLLQPVDKLARQRGPRRRGSDAQLRQHSLGEGHGQRRVPPLKGRVGSNLDAVQARVHGQHREVDAPFLGPLPQDGGRGGVLMDGKGRAALLDDARLVPSNLFDRVAQGKDVVDAERADARRSRPLHEIGGVILAPNARLVDGHVDALLQKYVPAQERQEAAVLGPRAEGHGVGGRRRGPQAVPDVEEVLGEEFLGDGRRVDADALADGYEVRRDEEADLAGAALGVAVLGEDGVDKGAGAAFALCAGNVDDVKAIDARRLFPSAHALEHGETISPRPGAEREDGPWADAPCIRFCRDRRPSLASTRHRAGSQPCASPQ</sequence>
<comment type="caution">
    <text evidence="2">The sequence shown here is derived from an EMBL/GenBank/DDBJ whole genome shotgun (WGS) entry which is preliminary data.</text>
</comment>
<organism evidence="2 3">
    <name type="scientific">Ophiocordyceps sinensis</name>
    <dbReference type="NCBI Taxonomy" id="72228"/>
    <lineage>
        <taxon>Eukaryota</taxon>
        <taxon>Fungi</taxon>
        <taxon>Dikarya</taxon>
        <taxon>Ascomycota</taxon>
        <taxon>Pezizomycotina</taxon>
        <taxon>Sordariomycetes</taxon>
        <taxon>Hypocreomycetidae</taxon>
        <taxon>Hypocreales</taxon>
        <taxon>Ophiocordycipitaceae</taxon>
        <taxon>Ophiocordyceps</taxon>
    </lineage>
</organism>
<evidence type="ECO:0000256" key="1">
    <source>
        <dbReference type="SAM" id="MobiDB-lite"/>
    </source>
</evidence>
<evidence type="ECO:0000313" key="2">
    <source>
        <dbReference type="EMBL" id="KAF4504331.1"/>
    </source>
</evidence>
<dbReference type="Proteomes" id="UP000557566">
    <property type="component" value="Unassembled WGS sequence"/>
</dbReference>
<feature type="region of interest" description="Disordered" evidence="1">
    <location>
        <begin position="76"/>
        <end position="117"/>
    </location>
</feature>
<gene>
    <name evidence="2" type="ORF">G6O67_008493</name>
</gene>
<keyword evidence="3" id="KW-1185">Reference proteome</keyword>
<dbReference type="AlphaFoldDB" id="A0A8H4LSH3"/>
<reference evidence="2 3" key="1">
    <citation type="journal article" date="2020" name="Genome Biol. Evol.">
        <title>A new high-quality draft genome assembly of the Chinese cordyceps Ophiocordyceps sinensis.</title>
        <authorList>
            <person name="Shu R."/>
            <person name="Zhang J."/>
            <person name="Meng Q."/>
            <person name="Zhang H."/>
            <person name="Zhou G."/>
            <person name="Li M."/>
            <person name="Wu P."/>
            <person name="Zhao Y."/>
            <person name="Chen C."/>
            <person name="Qin Q."/>
        </authorList>
    </citation>
    <scope>NUCLEOTIDE SEQUENCE [LARGE SCALE GENOMIC DNA]</scope>
    <source>
        <strain evidence="2 3">IOZ07</strain>
    </source>
</reference>
<accession>A0A8H4LSH3</accession>
<name>A0A8H4LSH3_9HYPO</name>
<protein>
    <submittedName>
        <fullName evidence="2">Uncharacterized protein</fullName>
    </submittedName>
</protein>